<dbReference type="EMBL" id="JSWE01000014">
    <property type="protein sequence ID" value="KIE06264.1"/>
    <property type="molecule type" value="Genomic_DNA"/>
</dbReference>
<dbReference type="Proteomes" id="UP000031258">
    <property type="component" value="Unassembled WGS sequence"/>
</dbReference>
<reference evidence="1 3" key="1">
    <citation type="submission" date="2014-11" db="EMBL/GenBank/DDBJ databases">
        <title>A Rickettsiales Symbiont of Amoebae With Ancient Features.</title>
        <authorList>
            <person name="Schulz F."/>
            <person name="Martijn J."/>
            <person name="Wascher F."/>
            <person name="Kostanjsek R."/>
            <person name="Ettema T.J."/>
            <person name="Horn M."/>
        </authorList>
    </citation>
    <scope>NUCLEOTIDE SEQUENCE [LARGE SCALE GENOMIC DNA]</scope>
    <source>
        <strain evidence="1 3">UWC36</strain>
    </source>
</reference>
<gene>
    <name evidence="2" type="ORF">NF27_AN00030</name>
    <name evidence="1" type="ORF">NF27_JT00020</name>
</gene>
<evidence type="ECO:0000313" key="1">
    <source>
        <dbReference type="EMBL" id="KIE04075.1"/>
    </source>
</evidence>
<comment type="caution">
    <text evidence="1">The sequence shown here is derived from an EMBL/GenBank/DDBJ whole genome shotgun (WGS) entry which is preliminary data.</text>
</comment>
<dbReference type="STRING" id="86105.NF27_AN00030"/>
<accession>A0A0C1QVP4</accession>
<proteinExistence type="predicted"/>
<dbReference type="RefSeq" id="WP_039454527.1">
    <property type="nucleotide sequence ID" value="NZ_JSWE01000014.1"/>
</dbReference>
<organism evidence="1 3">
    <name type="scientific">Candidatus Jidaibacter acanthamoebae</name>
    <dbReference type="NCBI Taxonomy" id="86105"/>
    <lineage>
        <taxon>Bacteria</taxon>
        <taxon>Pseudomonadati</taxon>
        <taxon>Pseudomonadota</taxon>
        <taxon>Alphaproteobacteria</taxon>
        <taxon>Rickettsiales</taxon>
        <taxon>Candidatus Midichloriaceae</taxon>
        <taxon>Candidatus Jidaibacter</taxon>
    </lineage>
</organism>
<sequence length="104" mass="12317">MEESHYKRMLKRIIEVFDDYKKGKRQSGSILSVTSSNTGALDALPIDFENKTNSFLDSVRAIKEEDIFSIEKEYTPDSEEERKRIVNRIEEYEPYIHELLKIDR</sequence>
<dbReference type="EMBL" id="JSWE01000236">
    <property type="protein sequence ID" value="KIE04075.1"/>
    <property type="molecule type" value="Genomic_DNA"/>
</dbReference>
<keyword evidence="3" id="KW-1185">Reference proteome</keyword>
<evidence type="ECO:0000313" key="2">
    <source>
        <dbReference type="EMBL" id="KIE06264.1"/>
    </source>
</evidence>
<protein>
    <submittedName>
        <fullName evidence="1">Uncharacterized protein</fullName>
    </submittedName>
</protein>
<evidence type="ECO:0000313" key="3">
    <source>
        <dbReference type="Proteomes" id="UP000031258"/>
    </source>
</evidence>
<name>A0A0C1QVP4_9RICK</name>
<dbReference type="AlphaFoldDB" id="A0A0C1QVP4"/>